<feature type="region of interest" description="Disordered" evidence="1">
    <location>
        <begin position="1"/>
        <end position="385"/>
    </location>
</feature>
<feature type="compositionally biased region" description="Low complexity" evidence="1">
    <location>
        <begin position="332"/>
        <end position="353"/>
    </location>
</feature>
<feature type="compositionally biased region" description="Polar residues" evidence="1">
    <location>
        <begin position="132"/>
        <end position="153"/>
    </location>
</feature>
<protein>
    <submittedName>
        <fullName evidence="2">RegA</fullName>
    </submittedName>
</protein>
<feature type="region of interest" description="Disordered" evidence="1">
    <location>
        <begin position="889"/>
        <end position="919"/>
    </location>
</feature>
<feature type="compositionally biased region" description="Acidic residues" evidence="1">
    <location>
        <begin position="1217"/>
        <end position="1242"/>
    </location>
</feature>
<evidence type="ECO:0000256" key="1">
    <source>
        <dbReference type="SAM" id="MobiDB-lite"/>
    </source>
</evidence>
<dbReference type="EMBL" id="MG195573">
    <property type="protein sequence ID" value="AXS68443.1"/>
    <property type="molecule type" value="Genomic_DNA"/>
</dbReference>
<feature type="compositionally biased region" description="Acidic residues" evidence="1">
    <location>
        <begin position="1"/>
        <end position="10"/>
    </location>
</feature>
<feature type="compositionally biased region" description="Low complexity" evidence="1">
    <location>
        <begin position="224"/>
        <end position="234"/>
    </location>
</feature>
<reference evidence="2" key="1">
    <citation type="submission" date="2017-10" db="EMBL/GenBank/DDBJ databases">
        <title>Characterization of the regA cluster of Volvox obversus.</title>
        <authorList>
            <person name="Ferris P.J."/>
            <person name="Michod R.E."/>
        </authorList>
    </citation>
    <scope>NUCLEOTIDE SEQUENCE</scope>
    <source>
        <strain evidence="2">UTEX 1865</strain>
    </source>
</reference>
<organism evidence="2">
    <name type="scientific">Volvox obversus</name>
    <dbReference type="NCBI Taxonomy" id="47289"/>
    <lineage>
        <taxon>Eukaryota</taxon>
        <taxon>Viridiplantae</taxon>
        <taxon>Chlorophyta</taxon>
        <taxon>core chlorophytes</taxon>
        <taxon>Chlorophyceae</taxon>
        <taxon>CS clade</taxon>
        <taxon>Chlamydomonadales</taxon>
        <taxon>Volvocaceae</taxon>
        <taxon>Volvox</taxon>
    </lineage>
</organism>
<sequence length="1332" mass="141291">MEADSNEEANDNPPVAEARPPQPVQDQQQQEQPKMPPQPQLQQPQPQPAQQQQQQQHQQLQPTQHRPQPLERLGAEQGPLPAGPNTVNGDPGSGYSTPRPLSSIRMLSPSRGSTPLALRPIVYSSAARNPDGTPQTPRQAKLTTPWSGSSSHAPTGGTLLYNESMEPSSTSVPTYPRAVHVASPGGSAGGAAGGVGMPSGTRSEQGLHRTSMRSLEDHTEDSPATATATTTATTSAGDSLGTDPPSENGVVQQQEQQQPRTTRPRNVSTPAAAAGREEAPLQSGSLPQGSARQQPSPSAAAAAAATPVPQLQQPQNPQYHEHQEQPPPPQQHEPAGTLTGASAGSPGSAADAPVQSAENHGHGAGDSSAGDGAGGGGAAAARGPPQQELGQNLEELVAALPPGPIHVTVAVRVGAGGRRPRGGNARVTEEEARSGYMRGHACGVFDVPRYLAGRDCIHNGSKWMSRSQFEKLGGSKMAKWYRSIRVLPDLEPLGEWLERHGMPVTKGPARRSRKRPAESGDEQMGQGTEQETAVASPEATLGPGAVHALDGPATMPTGVIPAPPLVGVPASVAGLPTPASLLPLTQLAGRQHSGPLQNMVQLPSQAAAAAPGSAAVQGVGSLNTDRGPSPKPRAEQRVDISLEALADRFLKQPRSGRGMDRRFLQVLLNTLPLQDLLVSHGAAEAAATATAATSKDENDHDAYSAYGGYVDYGAFGSVRTHESVRGAAAVSPTARSARAPGTGDAQGMSATQAEAFVAAAAAAAAAARYHRISDVTPPGPHTADAPRLRWRSHQRAGVLERSQSSSDPLTSPVTAAPPSMLHLDLHDPQISRDLLADSMAAGADGCGRSGGRPLLPFRPEQIQLLRSFIAQHQLMDVEDCYYGNEAELEEEEGGVSRRGAGAGGVDLTRPRVEPPPPSLLRRALSGVMMPHGTRVRRFEGSEVGTGAASGLDPPSAGFGNLGHSGNLATRSGVAAAAASALPRQERRLPPPPSLPPASSLAPEEAAALARGLAALQGLDVAAGGPAQGRDAALHPYPARPFTGTRRYRQIPEADHASASAEQGFCPPDMYQAELSPRGLYLAAGEGIRGAAASAAGAGALRPYNRRRRPRRWLDDEDAEEDEEDVWRQREVGVDAPQAAQTRFYSRLPAELQSHLLQQQRPWQQHGHGQEEVQQPLRQLSGHDTMEVQHYTVRQHMARLHEPVLKRQPRGRAGFSAEEVDEEEEPEEEEEEEEGGEMAEYWEEDNRRHRAGHSVGDFQNEHPQPLSMPQLPPQPQPRRPTYYAQQWPLMPNNREAAGPWRPPRTSMLQGEPQGRRMDWPQQPTRSEDESPSD</sequence>
<feature type="compositionally biased region" description="Gly residues" evidence="1">
    <location>
        <begin position="186"/>
        <end position="197"/>
    </location>
</feature>
<feature type="compositionally biased region" description="Low complexity" evidence="1">
    <location>
        <begin position="287"/>
        <end position="318"/>
    </location>
</feature>
<name>A0A346RPC7_9CHLO</name>
<feature type="compositionally biased region" description="Low complexity" evidence="1">
    <location>
        <begin position="40"/>
        <end position="67"/>
    </location>
</feature>
<accession>A0A346RPC7</accession>
<feature type="compositionally biased region" description="Polar residues" evidence="1">
    <location>
        <begin position="259"/>
        <end position="269"/>
    </location>
</feature>
<feature type="compositionally biased region" description="Polar residues" evidence="1">
    <location>
        <begin position="801"/>
        <end position="813"/>
    </location>
</feature>
<proteinExistence type="predicted"/>
<gene>
    <name evidence="2" type="primary">regA</name>
</gene>
<feature type="region of interest" description="Disordered" evidence="1">
    <location>
        <begin position="1204"/>
        <end position="1332"/>
    </location>
</feature>
<feature type="region of interest" description="Disordered" evidence="1">
    <location>
        <begin position="976"/>
        <end position="1002"/>
    </location>
</feature>
<feature type="region of interest" description="Disordered" evidence="1">
    <location>
        <begin position="795"/>
        <end position="817"/>
    </location>
</feature>
<feature type="region of interest" description="Disordered" evidence="1">
    <location>
        <begin position="501"/>
        <end position="535"/>
    </location>
</feature>
<evidence type="ECO:0000313" key="2">
    <source>
        <dbReference type="EMBL" id="AXS68443.1"/>
    </source>
</evidence>
<feature type="compositionally biased region" description="Low complexity" evidence="1">
    <location>
        <begin position="24"/>
        <end position="33"/>
    </location>
</feature>